<sequence>MHLKLERLITKNINGIEIQIYSCLIGEAAPKAIAYLLLQLVNIPHEFGSKLLDKLRYLQAFMCENISYVHWFDKMVFS</sequence>
<name>A0A1D8U030_9CYAN</name>
<dbReference type="KEGG" id="mpro:BJP34_17460"/>
<evidence type="ECO:0000313" key="2">
    <source>
        <dbReference type="EMBL" id="AOX03260.1"/>
    </source>
</evidence>
<dbReference type="EMBL" id="CP017599">
    <property type="protein sequence ID" value="AOX03260.1"/>
    <property type="molecule type" value="Genomic_DNA"/>
</dbReference>
<reference evidence="3" key="1">
    <citation type="submission" date="2016-10" db="EMBL/GenBank/DDBJ databases">
        <title>Comparative genomics uncovers the prolific and rare metabolic potential of the cyanobacterial genus Moorea.</title>
        <authorList>
            <person name="Leao T."/>
            <person name="Castelao G."/>
            <person name="Korobeynikov A."/>
            <person name="Monroe E.A."/>
            <person name="Podell S."/>
            <person name="Glukhov E."/>
            <person name="Allen E."/>
            <person name="Gerwick W.H."/>
            <person name="Gerwick L."/>
        </authorList>
    </citation>
    <scope>NUCLEOTIDE SEQUENCE [LARGE SCALE GENOMIC DNA]</scope>
    <source>
        <strain evidence="3">PAL-8-15-08-1</strain>
    </source>
</reference>
<reference evidence="2" key="2">
    <citation type="journal article" date="2017" name="Proc. Natl. Acad. Sci. U.S.A.">
        <title>Comparative genomics uncovers the prolific and distinctive metabolic potential of the cyanobacterial genus Moorea.</title>
        <authorList>
            <person name="Leao T."/>
            <person name="Castelao G."/>
            <person name="Korobeynikov A."/>
            <person name="Monroe E.A."/>
            <person name="Podell S."/>
            <person name="Glukhov E."/>
            <person name="Allen E.E."/>
            <person name="Gerwick W.H."/>
            <person name="Gerwick L."/>
        </authorList>
    </citation>
    <scope>NUCLEOTIDE SEQUENCE</scope>
    <source>
        <strain evidence="2">PAL-8-15-08-1</strain>
    </source>
</reference>
<evidence type="ECO:0000313" key="1">
    <source>
        <dbReference type="EMBL" id="AOX00992.1"/>
    </source>
</evidence>
<dbReference type="KEGG" id="mpro:BJP34_30880"/>
<evidence type="ECO:0000313" key="3">
    <source>
        <dbReference type="Proteomes" id="UP000177870"/>
    </source>
</evidence>
<proteinExistence type="predicted"/>
<gene>
    <name evidence="1" type="ORF">BJP34_17460</name>
    <name evidence="2" type="ORF">BJP34_30880</name>
</gene>
<protein>
    <submittedName>
        <fullName evidence="2">Uncharacterized protein</fullName>
    </submittedName>
</protein>
<organism evidence="2 3">
    <name type="scientific">Moorena producens PAL-8-15-08-1</name>
    <dbReference type="NCBI Taxonomy" id="1458985"/>
    <lineage>
        <taxon>Bacteria</taxon>
        <taxon>Bacillati</taxon>
        <taxon>Cyanobacteriota</taxon>
        <taxon>Cyanophyceae</taxon>
        <taxon>Coleofasciculales</taxon>
        <taxon>Coleofasciculaceae</taxon>
        <taxon>Moorena</taxon>
    </lineage>
</organism>
<dbReference type="Proteomes" id="UP000177870">
    <property type="component" value="Chromosome"/>
</dbReference>
<dbReference type="EMBL" id="CP017599">
    <property type="protein sequence ID" value="AOX00992.1"/>
    <property type="molecule type" value="Genomic_DNA"/>
</dbReference>
<dbReference type="AlphaFoldDB" id="A0A1D8U030"/>
<accession>A0A1D8U030</accession>